<proteinExistence type="predicted"/>
<organism evidence="2 3">
    <name type="scientific">Seminavis robusta</name>
    <dbReference type="NCBI Taxonomy" id="568900"/>
    <lineage>
        <taxon>Eukaryota</taxon>
        <taxon>Sar</taxon>
        <taxon>Stramenopiles</taxon>
        <taxon>Ochrophyta</taxon>
        <taxon>Bacillariophyta</taxon>
        <taxon>Bacillariophyceae</taxon>
        <taxon>Bacillariophycidae</taxon>
        <taxon>Naviculales</taxon>
        <taxon>Naviculaceae</taxon>
        <taxon>Seminavis</taxon>
    </lineage>
</organism>
<dbReference type="EMBL" id="CAICTM010001300">
    <property type="protein sequence ID" value="CAB9522430.1"/>
    <property type="molecule type" value="Genomic_DNA"/>
</dbReference>
<accession>A0A9N8HRR5</accession>
<protein>
    <submittedName>
        <fullName evidence="2">Uncharacterized protein</fullName>
    </submittedName>
</protein>
<sequence length="175" mass="19730">MESTEEEYDDTGEQIVAESTLALFQQLLVRLKSRRWFVVPTSNDLALANNSITTVLSLDFLTIYHMLLATAIVVEKSDADGTVQTEVCNEESITALNQRFKRPKLQFRTMEMSLLGSTEPRRLLFVIRNKPRATEMHPSINFPGSKVHDGGGNRIRRPVHTRSPIHYITKGAATS</sequence>
<gene>
    <name evidence="2" type="ORF">SEMRO_1302_G260880.1</name>
</gene>
<reference evidence="2" key="1">
    <citation type="submission" date="2020-06" db="EMBL/GenBank/DDBJ databases">
        <authorList>
            <consortium name="Plant Systems Biology data submission"/>
        </authorList>
    </citation>
    <scope>NUCLEOTIDE SEQUENCE</scope>
    <source>
        <strain evidence="2">D6</strain>
    </source>
</reference>
<evidence type="ECO:0000256" key="1">
    <source>
        <dbReference type="SAM" id="MobiDB-lite"/>
    </source>
</evidence>
<evidence type="ECO:0000313" key="3">
    <source>
        <dbReference type="Proteomes" id="UP001153069"/>
    </source>
</evidence>
<evidence type="ECO:0000313" key="2">
    <source>
        <dbReference type="EMBL" id="CAB9522430.1"/>
    </source>
</evidence>
<dbReference type="AlphaFoldDB" id="A0A9N8HRR5"/>
<feature type="region of interest" description="Disordered" evidence="1">
    <location>
        <begin position="136"/>
        <end position="158"/>
    </location>
</feature>
<comment type="caution">
    <text evidence="2">The sequence shown here is derived from an EMBL/GenBank/DDBJ whole genome shotgun (WGS) entry which is preliminary data.</text>
</comment>
<dbReference type="Proteomes" id="UP001153069">
    <property type="component" value="Unassembled WGS sequence"/>
</dbReference>
<keyword evidence="3" id="KW-1185">Reference proteome</keyword>
<name>A0A9N8HRR5_9STRA</name>